<gene>
    <name evidence="4" type="ORF">FH603_1210</name>
</gene>
<comment type="similarity">
    <text evidence="1 2">Belongs to the small heat shock protein (HSP20) family.</text>
</comment>
<dbReference type="Pfam" id="PF00011">
    <property type="entry name" value="HSP20"/>
    <property type="match status" value="1"/>
</dbReference>
<evidence type="ECO:0000313" key="4">
    <source>
        <dbReference type="EMBL" id="MBC3790719.1"/>
    </source>
</evidence>
<feature type="domain" description="SHSP" evidence="3">
    <location>
        <begin position="32"/>
        <end position="145"/>
    </location>
</feature>
<dbReference type="SUPFAM" id="SSF49764">
    <property type="entry name" value="HSP20-like chaperones"/>
    <property type="match status" value="1"/>
</dbReference>
<protein>
    <submittedName>
        <fullName evidence="4">HSP20 family protein</fullName>
    </submittedName>
</protein>
<dbReference type="CDD" id="cd06464">
    <property type="entry name" value="ACD_sHsps-like"/>
    <property type="match status" value="1"/>
</dbReference>
<organism evidence="4 5">
    <name type="scientific">Spirosoma utsteinense</name>
    <dbReference type="NCBI Taxonomy" id="2585773"/>
    <lineage>
        <taxon>Bacteria</taxon>
        <taxon>Pseudomonadati</taxon>
        <taxon>Bacteroidota</taxon>
        <taxon>Cytophagia</taxon>
        <taxon>Cytophagales</taxon>
        <taxon>Cytophagaceae</taxon>
        <taxon>Spirosoma</taxon>
    </lineage>
</organism>
<evidence type="ECO:0000256" key="2">
    <source>
        <dbReference type="RuleBase" id="RU003616"/>
    </source>
</evidence>
<sequence>MATLVHYNRFPSFANPFYSARTYGRPAVNQGYTSKQNVPAVNVKDTEAAFLLELAAPGLKKDAIKLTVEANTLSIAYQPEQAADQTAENFTRHEFGINAFERSFKLPKHVNVEQIVAAYTDGILTVTLPKIVASEEKVVKEIAIA</sequence>
<name>A0ABR6W2A8_9BACT</name>
<evidence type="ECO:0000256" key="1">
    <source>
        <dbReference type="PROSITE-ProRule" id="PRU00285"/>
    </source>
</evidence>
<dbReference type="RefSeq" id="WP_186736535.1">
    <property type="nucleotide sequence ID" value="NZ_VFIA01000005.1"/>
</dbReference>
<dbReference type="InterPro" id="IPR002068">
    <property type="entry name" value="A-crystallin/Hsp20_dom"/>
</dbReference>
<keyword evidence="5" id="KW-1185">Reference proteome</keyword>
<comment type="caution">
    <text evidence="4">The sequence shown here is derived from an EMBL/GenBank/DDBJ whole genome shotgun (WGS) entry which is preliminary data.</text>
</comment>
<reference evidence="4 5" key="1">
    <citation type="submission" date="2019-06" db="EMBL/GenBank/DDBJ databases">
        <title>Spirosoma utsteinense sp. nov. isolated from Antarctic ice-free soils.</title>
        <authorList>
            <person name="Tahon G."/>
        </authorList>
    </citation>
    <scope>NUCLEOTIDE SEQUENCE [LARGE SCALE GENOMIC DNA]</scope>
    <source>
        <strain evidence="4 5">LMG 31447</strain>
    </source>
</reference>
<evidence type="ECO:0000259" key="3">
    <source>
        <dbReference type="PROSITE" id="PS01031"/>
    </source>
</evidence>
<dbReference type="PROSITE" id="PS01031">
    <property type="entry name" value="SHSP"/>
    <property type="match status" value="1"/>
</dbReference>
<proteinExistence type="inferred from homology"/>
<dbReference type="PANTHER" id="PTHR11527">
    <property type="entry name" value="HEAT-SHOCK PROTEIN 20 FAMILY MEMBER"/>
    <property type="match status" value="1"/>
</dbReference>
<accession>A0ABR6W2A8</accession>
<evidence type="ECO:0000313" key="5">
    <source>
        <dbReference type="Proteomes" id="UP000700732"/>
    </source>
</evidence>
<dbReference type="EMBL" id="VFIA01000005">
    <property type="protein sequence ID" value="MBC3790719.1"/>
    <property type="molecule type" value="Genomic_DNA"/>
</dbReference>
<dbReference type="Gene3D" id="2.60.40.790">
    <property type="match status" value="1"/>
</dbReference>
<dbReference type="InterPro" id="IPR031107">
    <property type="entry name" value="Small_HSP"/>
</dbReference>
<dbReference type="InterPro" id="IPR008978">
    <property type="entry name" value="HSP20-like_chaperone"/>
</dbReference>
<dbReference type="Proteomes" id="UP000700732">
    <property type="component" value="Unassembled WGS sequence"/>
</dbReference>